<dbReference type="AlphaFoldDB" id="A0A875RWX5"/>
<evidence type="ECO:0000313" key="13">
    <source>
        <dbReference type="EMBL" id="QPG73456.1"/>
    </source>
</evidence>
<protein>
    <recommendedName>
        <fullName evidence="10">Sensitive to high expression protein 9, mitochondrial</fullName>
    </recommendedName>
</protein>
<dbReference type="PANTHER" id="PTHR31961">
    <property type="entry name" value="SENSITIVE TO HIGH EXPRESSION PROTEIN 9, MITOCHONDRIAL"/>
    <property type="match status" value="1"/>
</dbReference>
<dbReference type="RefSeq" id="XP_038777021.1">
    <property type="nucleotide sequence ID" value="XM_038921093.1"/>
</dbReference>
<feature type="transmembrane region" description="Helical" evidence="10">
    <location>
        <begin position="221"/>
        <end position="241"/>
    </location>
</feature>
<evidence type="ECO:0000256" key="1">
    <source>
        <dbReference type="ARBA" id="ARBA00007472"/>
    </source>
</evidence>
<keyword evidence="2 10" id="KW-0812">Transmembrane</keyword>
<evidence type="ECO:0000256" key="10">
    <source>
        <dbReference type="RuleBase" id="RU364128"/>
    </source>
</evidence>
<feature type="region of interest" description="Disordered" evidence="12">
    <location>
        <begin position="1"/>
        <end position="24"/>
    </location>
</feature>
<feature type="transmembrane region" description="Helical" evidence="10">
    <location>
        <begin position="343"/>
        <end position="362"/>
    </location>
</feature>
<evidence type="ECO:0000256" key="11">
    <source>
        <dbReference type="SAM" id="Coils"/>
    </source>
</evidence>
<dbReference type="KEGG" id="bnn:FOA43_000767"/>
<dbReference type="OrthoDB" id="5595506at2759"/>
<evidence type="ECO:0000256" key="2">
    <source>
        <dbReference type="ARBA" id="ARBA00022692"/>
    </source>
</evidence>
<dbReference type="GO" id="GO:0005743">
    <property type="term" value="C:mitochondrial inner membrane"/>
    <property type="evidence" value="ECO:0007669"/>
    <property type="project" value="UniProtKB-SubCell"/>
</dbReference>
<evidence type="ECO:0000256" key="6">
    <source>
        <dbReference type="ARBA" id="ARBA00023054"/>
    </source>
</evidence>
<dbReference type="Proteomes" id="UP000662931">
    <property type="component" value="Chromosome 1"/>
</dbReference>
<dbReference type="EMBL" id="CP064812">
    <property type="protein sequence ID" value="QPG73456.1"/>
    <property type="molecule type" value="Genomic_DNA"/>
</dbReference>
<reference evidence="13" key="1">
    <citation type="submission" date="2020-10" db="EMBL/GenBank/DDBJ databases">
        <authorList>
            <person name="Roach M.J.R."/>
        </authorList>
    </citation>
    <scope>NUCLEOTIDE SEQUENCE</scope>
    <source>
        <strain evidence="13">CBS 1945</strain>
    </source>
</reference>
<proteinExistence type="inferred from homology"/>
<comment type="function">
    <text evidence="9">Required for the maintenance of the structure of the mitochondrial inner membrane. Involved in mitochondrial morphology. Causes growth arrest when highly overexpressed.</text>
</comment>
<accession>A0A875RWX5</accession>
<dbReference type="PANTHER" id="PTHR31961:SF3">
    <property type="entry name" value="SENSITIVE TO HIGH EXPRESSION PROTEIN 9, MITOCHONDRIAL"/>
    <property type="match status" value="1"/>
</dbReference>
<evidence type="ECO:0000256" key="8">
    <source>
        <dbReference type="ARBA" id="ARBA00023136"/>
    </source>
</evidence>
<keyword evidence="7 10" id="KW-0496">Mitochondrion</keyword>
<dbReference type="InterPro" id="IPR008839">
    <property type="entry name" value="MDM33_fungi"/>
</dbReference>
<feature type="coiled-coil region" evidence="11">
    <location>
        <begin position="116"/>
        <end position="189"/>
    </location>
</feature>
<keyword evidence="4 10" id="KW-0809">Transit peptide</keyword>
<dbReference type="GeneID" id="62194168"/>
<feature type="compositionally biased region" description="Pro residues" evidence="12">
    <location>
        <begin position="1"/>
        <end position="10"/>
    </location>
</feature>
<sequence>MIPFRPPPPPKGKESPSSSPNTAIPYISYRDRALRFVNSVVQGDNFKQLKEELAKFKKKRLEKPTDPDKTFSRKLDANVRELRSSISIASRVVNDLTGYTKVNRLKEMIAANEYKMRELRDHISAAKVAYNNAIEQRLQSQKEMNELLERKSSWTPTDLETFTKLYMNEHALEQEVQKRSTELNELEKKDDDTHDQLIKSIMDRYHEEQVWSDKIRQFSTWGTVIIMVGNLLLVLLVQLVFEPFKRFRLVNSFEKKVRDLFVKNEEMATEINSIRKDIRTSQEQLLFKVDETAGKHITASLLPSEFSWNSFSNWIGLVFGKVLSPVGSIGMDTFTVSKRDLQGFLYLFSTFMLALGCLLGHFI</sequence>
<keyword evidence="6 11" id="KW-0175">Coiled coil</keyword>
<evidence type="ECO:0000256" key="5">
    <source>
        <dbReference type="ARBA" id="ARBA00022989"/>
    </source>
</evidence>
<organism evidence="13 14">
    <name type="scientific">Eeniella nana</name>
    <name type="common">Yeast</name>
    <name type="synonym">Brettanomyces nanus</name>
    <dbReference type="NCBI Taxonomy" id="13502"/>
    <lineage>
        <taxon>Eukaryota</taxon>
        <taxon>Fungi</taxon>
        <taxon>Dikarya</taxon>
        <taxon>Ascomycota</taxon>
        <taxon>Saccharomycotina</taxon>
        <taxon>Pichiomycetes</taxon>
        <taxon>Pichiales</taxon>
        <taxon>Pichiaceae</taxon>
        <taxon>Brettanomyces</taxon>
    </lineage>
</organism>
<keyword evidence="14" id="KW-1185">Reference proteome</keyword>
<keyword evidence="5 10" id="KW-1133">Transmembrane helix</keyword>
<evidence type="ECO:0000256" key="7">
    <source>
        <dbReference type="ARBA" id="ARBA00023128"/>
    </source>
</evidence>
<evidence type="ECO:0000256" key="4">
    <source>
        <dbReference type="ARBA" id="ARBA00022946"/>
    </source>
</evidence>
<keyword evidence="3 10" id="KW-0999">Mitochondrion inner membrane</keyword>
<dbReference type="GO" id="GO:0007007">
    <property type="term" value="P:inner mitochondrial membrane organization"/>
    <property type="evidence" value="ECO:0007669"/>
    <property type="project" value="TreeGrafter"/>
</dbReference>
<evidence type="ECO:0000313" key="14">
    <source>
        <dbReference type="Proteomes" id="UP000662931"/>
    </source>
</evidence>
<name>A0A875RWX5_EENNA</name>
<evidence type="ECO:0000256" key="3">
    <source>
        <dbReference type="ARBA" id="ARBA00022792"/>
    </source>
</evidence>
<gene>
    <name evidence="13" type="ORF">FOA43_000767</name>
</gene>
<evidence type="ECO:0000256" key="9">
    <source>
        <dbReference type="ARBA" id="ARBA00024807"/>
    </source>
</evidence>
<dbReference type="Pfam" id="PF05546">
    <property type="entry name" value="She9_MDM33"/>
    <property type="match status" value="1"/>
</dbReference>
<comment type="subunit">
    <text evidence="10">Homooligomer.</text>
</comment>
<keyword evidence="8 10" id="KW-0472">Membrane</keyword>
<evidence type="ECO:0000256" key="12">
    <source>
        <dbReference type="SAM" id="MobiDB-lite"/>
    </source>
</evidence>
<comment type="similarity">
    <text evidence="1 10">Belongs to the SHE9 family.</text>
</comment>
<comment type="subcellular location">
    <subcellularLocation>
        <location evidence="10">Mitochondrion inner membrane</location>
        <topology evidence="10">Multi-pass membrane protein</topology>
    </subcellularLocation>
</comment>